<dbReference type="Gene3D" id="1.20.1530.20">
    <property type="match status" value="2"/>
</dbReference>
<keyword evidence="7 8" id="KW-0472">Membrane</keyword>
<feature type="transmembrane region" description="Helical" evidence="8">
    <location>
        <begin position="79"/>
        <end position="97"/>
    </location>
</feature>
<feature type="transmembrane region" description="Helical" evidence="8">
    <location>
        <begin position="109"/>
        <end position="129"/>
    </location>
</feature>
<comment type="subcellular location">
    <subcellularLocation>
        <location evidence="1">Cell membrane</location>
        <topology evidence="1">Multi-pass membrane protein</topology>
    </subcellularLocation>
</comment>
<evidence type="ECO:0008006" key="11">
    <source>
        <dbReference type="Google" id="ProtNLM"/>
    </source>
</evidence>
<keyword evidence="5 8" id="KW-0812">Transmembrane</keyword>
<feature type="transmembrane region" description="Helical" evidence="8">
    <location>
        <begin position="169"/>
        <end position="188"/>
    </location>
</feature>
<evidence type="ECO:0000256" key="2">
    <source>
        <dbReference type="ARBA" id="ARBA00010145"/>
    </source>
</evidence>
<comment type="similarity">
    <text evidence="2">Belongs to the auxin efflux carrier (TC 2.A.69) family.</text>
</comment>
<feature type="transmembrane region" description="Helical" evidence="8">
    <location>
        <begin position="292"/>
        <end position="312"/>
    </location>
</feature>
<reference evidence="9" key="1">
    <citation type="submission" date="2019-11" db="EMBL/GenBank/DDBJ databases">
        <title>Microbial mats filling the niche in hypersaline microbial mats.</title>
        <authorList>
            <person name="Wong H.L."/>
            <person name="Macleod F.I."/>
            <person name="White R.A. III"/>
            <person name="Burns B.P."/>
        </authorList>
    </citation>
    <scope>NUCLEOTIDE SEQUENCE</scope>
    <source>
        <strain evidence="9">Rbin_158</strain>
    </source>
</reference>
<dbReference type="GO" id="GO:0005886">
    <property type="term" value="C:plasma membrane"/>
    <property type="evidence" value="ECO:0007669"/>
    <property type="project" value="UniProtKB-SubCell"/>
</dbReference>
<keyword evidence="6 8" id="KW-1133">Transmembrane helix</keyword>
<dbReference type="InterPro" id="IPR004776">
    <property type="entry name" value="Mem_transp_PIN-like"/>
</dbReference>
<dbReference type="Pfam" id="PF03547">
    <property type="entry name" value="Mem_trans"/>
    <property type="match status" value="1"/>
</dbReference>
<evidence type="ECO:0000256" key="6">
    <source>
        <dbReference type="ARBA" id="ARBA00022989"/>
    </source>
</evidence>
<evidence type="ECO:0000256" key="3">
    <source>
        <dbReference type="ARBA" id="ARBA00022448"/>
    </source>
</evidence>
<feature type="transmembrane region" description="Helical" evidence="8">
    <location>
        <begin position="264"/>
        <end position="286"/>
    </location>
</feature>
<feature type="transmembrane region" description="Helical" evidence="8">
    <location>
        <begin position="324"/>
        <end position="348"/>
    </location>
</feature>
<dbReference type="AlphaFoldDB" id="A0A9D5Q4G1"/>
<keyword evidence="3" id="KW-0813">Transport</keyword>
<evidence type="ECO:0000256" key="8">
    <source>
        <dbReference type="SAM" id="Phobius"/>
    </source>
</evidence>
<comment type="caution">
    <text evidence="9">The sequence shown here is derived from an EMBL/GenBank/DDBJ whole genome shotgun (WGS) entry which is preliminary data.</text>
</comment>
<evidence type="ECO:0000256" key="4">
    <source>
        <dbReference type="ARBA" id="ARBA00022475"/>
    </source>
</evidence>
<keyword evidence="4" id="KW-1003">Cell membrane</keyword>
<sequence length="349" mass="38617">MPIQRWHHYRQRGNSPHRRAARFYLSQRARLCLCAADQGGHIALIQQLSAAFTTVFFLLALGFLVQHWRPLAEHTIEQLANLVIEILLPFYLFFSIATTSADVFRQAPILIGMGVVTTLCNYYLARLALTPLRVHPERQAIFCFANAVPNTMFFGVPICVALFGPLGLIYTVLYDLGIALVVFTFGIWKLRGGRVENWRLLLRNPLLWSVIAGLGWSWLGGPFPGWLAEPFRTVGNSTLPLALLICGTQLAHLQASGSAWRRQLIGLSLLRLIISPLLWGAVFALIRWHDFAAQIIVIGVGMPVGLATALFAKNYGADAEFAASATFWTTVGALFSLPLIVLLVKLIAG</sequence>
<dbReference type="GO" id="GO:0055085">
    <property type="term" value="P:transmembrane transport"/>
    <property type="evidence" value="ECO:0007669"/>
    <property type="project" value="InterPro"/>
</dbReference>
<organism evidence="9 10">
    <name type="scientific">candidate division KSB3 bacterium</name>
    <dbReference type="NCBI Taxonomy" id="2044937"/>
    <lineage>
        <taxon>Bacteria</taxon>
        <taxon>candidate division KSB3</taxon>
    </lineage>
</organism>
<evidence type="ECO:0000313" key="10">
    <source>
        <dbReference type="Proteomes" id="UP000649604"/>
    </source>
</evidence>
<accession>A0A9D5Q4G1</accession>
<evidence type="ECO:0000256" key="7">
    <source>
        <dbReference type="ARBA" id="ARBA00023136"/>
    </source>
</evidence>
<feature type="transmembrane region" description="Helical" evidence="8">
    <location>
        <begin position="141"/>
        <end position="163"/>
    </location>
</feature>
<gene>
    <name evidence="9" type="ORF">GF339_03810</name>
</gene>
<feature type="transmembrane region" description="Helical" evidence="8">
    <location>
        <begin position="48"/>
        <end position="67"/>
    </location>
</feature>
<protein>
    <recommendedName>
        <fullName evidence="11">Transporter</fullName>
    </recommendedName>
</protein>
<evidence type="ECO:0000313" key="9">
    <source>
        <dbReference type="EMBL" id="MBD3323684.1"/>
    </source>
</evidence>
<evidence type="ECO:0000256" key="5">
    <source>
        <dbReference type="ARBA" id="ARBA00022692"/>
    </source>
</evidence>
<proteinExistence type="inferred from homology"/>
<evidence type="ECO:0000256" key="1">
    <source>
        <dbReference type="ARBA" id="ARBA00004651"/>
    </source>
</evidence>
<name>A0A9D5Q4G1_9BACT</name>
<dbReference type="InterPro" id="IPR038770">
    <property type="entry name" value="Na+/solute_symporter_sf"/>
</dbReference>
<dbReference type="PANTHER" id="PTHR36838">
    <property type="entry name" value="AUXIN EFFLUX CARRIER FAMILY PROTEIN"/>
    <property type="match status" value="1"/>
</dbReference>
<dbReference type="Proteomes" id="UP000649604">
    <property type="component" value="Unassembled WGS sequence"/>
</dbReference>
<feature type="transmembrane region" description="Helical" evidence="8">
    <location>
        <begin position="200"/>
        <end position="219"/>
    </location>
</feature>
<dbReference type="EMBL" id="WJJP01000117">
    <property type="protein sequence ID" value="MBD3323684.1"/>
    <property type="molecule type" value="Genomic_DNA"/>
</dbReference>
<dbReference type="PANTHER" id="PTHR36838:SF1">
    <property type="entry name" value="SLR1864 PROTEIN"/>
    <property type="match status" value="1"/>
</dbReference>